<dbReference type="EMBL" id="ML210989">
    <property type="protein sequence ID" value="TFK92978.1"/>
    <property type="molecule type" value="Genomic_DNA"/>
</dbReference>
<dbReference type="Gene3D" id="3.80.10.10">
    <property type="entry name" value="Ribonuclease Inhibitor"/>
    <property type="match status" value="1"/>
</dbReference>
<keyword evidence="2" id="KW-1185">Reference proteome</keyword>
<evidence type="ECO:0000313" key="2">
    <source>
        <dbReference type="Proteomes" id="UP000308197"/>
    </source>
</evidence>
<organism evidence="1 2">
    <name type="scientific">Polyporus arcularius HHB13444</name>
    <dbReference type="NCBI Taxonomy" id="1314778"/>
    <lineage>
        <taxon>Eukaryota</taxon>
        <taxon>Fungi</taxon>
        <taxon>Dikarya</taxon>
        <taxon>Basidiomycota</taxon>
        <taxon>Agaricomycotina</taxon>
        <taxon>Agaricomycetes</taxon>
        <taxon>Polyporales</taxon>
        <taxon>Polyporaceae</taxon>
        <taxon>Polyporus</taxon>
    </lineage>
</organism>
<reference evidence="1 2" key="1">
    <citation type="journal article" date="2019" name="Nat. Ecol. Evol.">
        <title>Megaphylogeny resolves global patterns of mushroom evolution.</title>
        <authorList>
            <person name="Varga T."/>
            <person name="Krizsan K."/>
            <person name="Foldi C."/>
            <person name="Dima B."/>
            <person name="Sanchez-Garcia M."/>
            <person name="Sanchez-Ramirez S."/>
            <person name="Szollosi G.J."/>
            <person name="Szarkandi J.G."/>
            <person name="Papp V."/>
            <person name="Albert L."/>
            <person name="Andreopoulos W."/>
            <person name="Angelini C."/>
            <person name="Antonin V."/>
            <person name="Barry K.W."/>
            <person name="Bougher N.L."/>
            <person name="Buchanan P."/>
            <person name="Buyck B."/>
            <person name="Bense V."/>
            <person name="Catcheside P."/>
            <person name="Chovatia M."/>
            <person name="Cooper J."/>
            <person name="Damon W."/>
            <person name="Desjardin D."/>
            <person name="Finy P."/>
            <person name="Geml J."/>
            <person name="Haridas S."/>
            <person name="Hughes K."/>
            <person name="Justo A."/>
            <person name="Karasinski D."/>
            <person name="Kautmanova I."/>
            <person name="Kiss B."/>
            <person name="Kocsube S."/>
            <person name="Kotiranta H."/>
            <person name="LaButti K.M."/>
            <person name="Lechner B.E."/>
            <person name="Liimatainen K."/>
            <person name="Lipzen A."/>
            <person name="Lukacs Z."/>
            <person name="Mihaltcheva S."/>
            <person name="Morgado L.N."/>
            <person name="Niskanen T."/>
            <person name="Noordeloos M.E."/>
            <person name="Ohm R.A."/>
            <person name="Ortiz-Santana B."/>
            <person name="Ovrebo C."/>
            <person name="Racz N."/>
            <person name="Riley R."/>
            <person name="Savchenko A."/>
            <person name="Shiryaev A."/>
            <person name="Soop K."/>
            <person name="Spirin V."/>
            <person name="Szebenyi C."/>
            <person name="Tomsovsky M."/>
            <person name="Tulloss R.E."/>
            <person name="Uehling J."/>
            <person name="Grigoriev I.V."/>
            <person name="Vagvolgyi C."/>
            <person name="Papp T."/>
            <person name="Martin F.M."/>
            <person name="Miettinen O."/>
            <person name="Hibbett D.S."/>
            <person name="Nagy L.G."/>
        </authorList>
    </citation>
    <scope>NUCLEOTIDE SEQUENCE [LARGE SCALE GENOMIC DNA]</scope>
    <source>
        <strain evidence="1 2">HHB13444</strain>
    </source>
</reference>
<dbReference type="InParanoid" id="A0A5C3PYP4"/>
<dbReference type="AlphaFoldDB" id="A0A5C3PYP4"/>
<name>A0A5C3PYP4_9APHY</name>
<dbReference type="InterPro" id="IPR032675">
    <property type="entry name" value="LRR_dom_sf"/>
</dbReference>
<evidence type="ECO:0000313" key="1">
    <source>
        <dbReference type="EMBL" id="TFK92978.1"/>
    </source>
</evidence>
<gene>
    <name evidence="1" type="ORF">K466DRAFT_594793</name>
</gene>
<sequence>MPPPLLVPDEIMDQVLHLALTIPEETFRAWRTPQTYAGTPLLHLHRILATSSQWYRVGKPYLYEAAILRTTEQVRGFCDAICKDHGGEKLACYLRRLRVDSGYTPELGRILRNTGSQITELFLGFDVSIDDRLDNLLESLEQVNPSRLFLDGCPFVKYDIPPPTRVHALCDAIAHAAPGWSSLGRVDVGPGFPIPHELLESLFALPQVEYVSCNIDFDSDDLTFEWLDDVLRPILERPTLKVLQIRNGKDWLSCDLPNWGAEFIGVREKLFLGDGKDIVSLAAFPEHDVIIPEPTSLPELPDKIWARILWIATHYDEYDPSADYETIVWAYRADRTPLDTGLEVLRVCKQFYRIGLEHLYAHPFLHPRNTERFLRHIQKNLHLAALVRVLYVDPDPHADEPPTMFKQFSAPLVNLVRVNCGIQVFPNLLQYVQEDSVVPLEVLEQRIAPPDMRTQCLAPTDMITPSMFFKLPHLRRVVLTGGRAGRLGEAPQVDLPQLECLHLYEPGLGLTKLFRDMNLPRLREFGFRATSQAAVTVRDFLKVHGAKLSVLTMQGYGTADYKQPIFDHCPNITELRLETGDRLPARIPFLSKSKPHPRLERITLPGVSLARRPQMVYYGSRDGRIETRDPREPWMPFVGFLSDHKDKLPALAEVRILGDLDWPINRWQYHQRSVWTAPPVALKLHELGLALADKTGARWCRFDVDYTESEGVSDVPLGPGPDR</sequence>
<protein>
    <submittedName>
        <fullName evidence="1">Uncharacterized protein</fullName>
    </submittedName>
</protein>
<proteinExistence type="predicted"/>
<accession>A0A5C3PYP4</accession>
<dbReference type="Proteomes" id="UP000308197">
    <property type="component" value="Unassembled WGS sequence"/>
</dbReference>